<evidence type="ECO:0000256" key="4">
    <source>
        <dbReference type="ARBA" id="ARBA00022448"/>
    </source>
</evidence>
<keyword evidence="5" id="KW-1003">Cell membrane</keyword>
<evidence type="ECO:0000256" key="7">
    <source>
        <dbReference type="ARBA" id="ARBA00022989"/>
    </source>
</evidence>
<feature type="transmembrane region" description="Helical" evidence="10">
    <location>
        <begin position="93"/>
        <end position="118"/>
    </location>
</feature>
<dbReference type="InterPro" id="IPR045070">
    <property type="entry name" value="MATE_MepA-like"/>
</dbReference>
<name>H0UJB2_9BACT</name>
<comment type="similarity">
    <text evidence="2">Belongs to the multi antimicrobial extrusion (MATE) (TC 2.A.66.1) family. MepA subfamily.</text>
</comment>
<gene>
    <name evidence="11" type="ORF">JonanDRAFT_1517</name>
</gene>
<feature type="transmembrane region" description="Helical" evidence="10">
    <location>
        <begin position="49"/>
        <end position="72"/>
    </location>
</feature>
<dbReference type="EMBL" id="CM001376">
    <property type="protein sequence ID" value="EHM13879.1"/>
    <property type="molecule type" value="Genomic_DNA"/>
</dbReference>
<dbReference type="InterPro" id="IPR002528">
    <property type="entry name" value="MATE_fam"/>
</dbReference>
<keyword evidence="9" id="KW-0046">Antibiotic resistance</keyword>
<dbReference type="OrthoDB" id="3432at2"/>
<evidence type="ECO:0000256" key="8">
    <source>
        <dbReference type="ARBA" id="ARBA00023136"/>
    </source>
</evidence>
<protein>
    <recommendedName>
        <fullName evidence="3">Multidrug export protein MepA</fullName>
    </recommendedName>
</protein>
<organism evidence="11 12">
    <name type="scientific">Jonquetella anthropi DSM 22815</name>
    <dbReference type="NCBI Taxonomy" id="885272"/>
    <lineage>
        <taxon>Bacteria</taxon>
        <taxon>Thermotogati</taxon>
        <taxon>Synergistota</taxon>
        <taxon>Synergistia</taxon>
        <taxon>Synergistales</taxon>
        <taxon>Dethiosulfovibrionaceae</taxon>
        <taxon>Jonquetella</taxon>
    </lineage>
</organism>
<dbReference type="GO" id="GO:0042910">
    <property type="term" value="F:xenobiotic transmembrane transporter activity"/>
    <property type="evidence" value="ECO:0007669"/>
    <property type="project" value="InterPro"/>
</dbReference>
<dbReference type="HOGENOM" id="CLU_012893_0_0_0"/>
<dbReference type="GO" id="GO:0015297">
    <property type="term" value="F:antiporter activity"/>
    <property type="evidence" value="ECO:0007669"/>
    <property type="project" value="InterPro"/>
</dbReference>
<feature type="transmembrane region" description="Helical" evidence="10">
    <location>
        <begin position="403"/>
        <end position="421"/>
    </location>
</feature>
<evidence type="ECO:0000256" key="5">
    <source>
        <dbReference type="ARBA" id="ARBA00022475"/>
    </source>
</evidence>
<dbReference type="Proteomes" id="UP000003806">
    <property type="component" value="Chromosome"/>
</dbReference>
<evidence type="ECO:0000256" key="2">
    <source>
        <dbReference type="ARBA" id="ARBA00008417"/>
    </source>
</evidence>
<dbReference type="STRING" id="885272.JonanDRAFT_1517"/>
<dbReference type="RefSeq" id="WP_008519702.1">
    <property type="nucleotide sequence ID" value="NZ_CM001376.1"/>
</dbReference>
<keyword evidence="7 10" id="KW-1133">Transmembrane helix</keyword>
<feature type="transmembrane region" description="Helical" evidence="10">
    <location>
        <begin position="138"/>
        <end position="160"/>
    </location>
</feature>
<feature type="transmembrane region" description="Helical" evidence="10">
    <location>
        <begin position="427"/>
        <end position="446"/>
    </location>
</feature>
<feature type="transmembrane region" description="Helical" evidence="10">
    <location>
        <begin position="194"/>
        <end position="219"/>
    </location>
</feature>
<sequence>MARNDLSRLGTAPLGKLLREFGAPAVVSLVVNSVYNIVDQIFIGWGVGYLGNAATNVSFPLVAITMALALLLGNGSCSNFSLSLGRRQPEEAAFFVGNSLAVESVLGSVLAVFSWVFLTPMLKLFGATPTVLPYAQSYGAICLIGTPFVMVTLGLVNLIRADGSPRWAMWSSLTGALLNVALDPIFIFDWGLGMGVAGAAAATVISQMVSFFMTVAYAFRFNSITLQRHHFRIQRQVMSRILSLGASSLLNNVTFIIVQICMNNALVSWGTQSPYGSDIPLSVMGIVMKVNQILIAVLIGISIGAQPILGFNYGAGNMGRVRRTYGLSVWTATVVCVLGWSVFQLWPDQVMELFGRGSDLYFQFARRCFRVYLFTMPIVGYQIVSGLYFQATGRPGRSIVLTLVQRILFMVPAILLLPLAWGFDGLLYTMPVADLAATAATTLMIVPELRRLRQLENSRPSE</sequence>
<keyword evidence="12" id="KW-1185">Reference proteome</keyword>
<accession>H0UJB2</accession>
<keyword evidence="6 10" id="KW-0812">Transmembrane</keyword>
<feature type="transmembrane region" description="Helical" evidence="10">
    <location>
        <begin position="371"/>
        <end position="391"/>
    </location>
</feature>
<evidence type="ECO:0000313" key="12">
    <source>
        <dbReference type="Proteomes" id="UP000003806"/>
    </source>
</evidence>
<dbReference type="PANTHER" id="PTHR43823">
    <property type="entry name" value="SPORULATION PROTEIN YKVU"/>
    <property type="match status" value="1"/>
</dbReference>
<dbReference type="CDD" id="cd13143">
    <property type="entry name" value="MATE_MepA_like"/>
    <property type="match status" value="1"/>
</dbReference>
<dbReference type="PANTHER" id="PTHR43823:SF3">
    <property type="entry name" value="MULTIDRUG EXPORT PROTEIN MEPA"/>
    <property type="match status" value="1"/>
</dbReference>
<dbReference type="eggNOG" id="COG0534">
    <property type="taxonomic scope" value="Bacteria"/>
</dbReference>
<feature type="transmembrane region" description="Helical" evidence="10">
    <location>
        <begin position="327"/>
        <end position="346"/>
    </location>
</feature>
<dbReference type="GO" id="GO:0046677">
    <property type="term" value="P:response to antibiotic"/>
    <property type="evidence" value="ECO:0007669"/>
    <property type="project" value="UniProtKB-KW"/>
</dbReference>
<evidence type="ECO:0000256" key="10">
    <source>
        <dbReference type="SAM" id="Phobius"/>
    </source>
</evidence>
<evidence type="ECO:0000256" key="1">
    <source>
        <dbReference type="ARBA" id="ARBA00004651"/>
    </source>
</evidence>
<proteinExistence type="inferred from homology"/>
<reference evidence="11 12" key="1">
    <citation type="submission" date="2011-11" db="EMBL/GenBank/DDBJ databases">
        <title>The Noncontiguous Finished genome of Jonquetella anthropi DSM 22815.</title>
        <authorList>
            <consortium name="US DOE Joint Genome Institute (JGI-PGF)"/>
            <person name="Lucas S."/>
            <person name="Copeland A."/>
            <person name="Lapidus A."/>
            <person name="Glavina del Rio T."/>
            <person name="Dalin E."/>
            <person name="Tice H."/>
            <person name="Bruce D."/>
            <person name="Goodwin L."/>
            <person name="Pitluck S."/>
            <person name="Peters L."/>
            <person name="Mikhailova N."/>
            <person name="Held B."/>
            <person name="Kyrpides N."/>
            <person name="Mavromatis K."/>
            <person name="Ivanova N."/>
            <person name="Markowitz V."/>
            <person name="Cheng J.-F."/>
            <person name="Hugenholtz P."/>
            <person name="Woyke T."/>
            <person name="Wu D."/>
            <person name="Gronow S."/>
            <person name="Wellnitz S."/>
            <person name="Brambilla E."/>
            <person name="Klenk H.-P."/>
            <person name="Eisen J.A."/>
        </authorList>
    </citation>
    <scope>NUCLEOTIDE SEQUENCE [LARGE SCALE GENOMIC DNA]</scope>
    <source>
        <strain evidence="11 12">DSM 22815</strain>
    </source>
</reference>
<feature type="transmembrane region" description="Helical" evidence="10">
    <location>
        <begin position="240"/>
        <end position="260"/>
    </location>
</feature>
<evidence type="ECO:0000256" key="3">
    <source>
        <dbReference type="ARBA" id="ARBA00022106"/>
    </source>
</evidence>
<dbReference type="AlphaFoldDB" id="H0UJB2"/>
<feature type="transmembrane region" description="Helical" evidence="10">
    <location>
        <begin position="21"/>
        <end position="43"/>
    </location>
</feature>
<feature type="transmembrane region" description="Helical" evidence="10">
    <location>
        <begin position="293"/>
        <end position="315"/>
    </location>
</feature>
<dbReference type="GO" id="GO:0005886">
    <property type="term" value="C:plasma membrane"/>
    <property type="evidence" value="ECO:0007669"/>
    <property type="project" value="UniProtKB-SubCell"/>
</dbReference>
<dbReference type="PIRSF" id="PIRSF006603">
    <property type="entry name" value="DinF"/>
    <property type="match status" value="1"/>
</dbReference>
<feature type="transmembrane region" description="Helical" evidence="10">
    <location>
        <begin position="167"/>
        <end position="188"/>
    </location>
</feature>
<dbReference type="InterPro" id="IPR048279">
    <property type="entry name" value="MdtK-like"/>
</dbReference>
<comment type="subcellular location">
    <subcellularLocation>
        <location evidence="1">Cell membrane</location>
        <topology evidence="1">Multi-pass membrane protein</topology>
    </subcellularLocation>
</comment>
<dbReference type="NCBIfam" id="TIGR00797">
    <property type="entry name" value="matE"/>
    <property type="match status" value="1"/>
</dbReference>
<evidence type="ECO:0000256" key="6">
    <source>
        <dbReference type="ARBA" id="ARBA00022692"/>
    </source>
</evidence>
<dbReference type="Pfam" id="PF01554">
    <property type="entry name" value="MatE"/>
    <property type="match status" value="2"/>
</dbReference>
<evidence type="ECO:0000313" key="11">
    <source>
        <dbReference type="EMBL" id="EHM13879.1"/>
    </source>
</evidence>
<keyword evidence="8 10" id="KW-0472">Membrane</keyword>
<dbReference type="InterPro" id="IPR051327">
    <property type="entry name" value="MATE_MepA_subfamily"/>
</dbReference>
<keyword evidence="4" id="KW-0813">Transport</keyword>
<evidence type="ECO:0000256" key="9">
    <source>
        <dbReference type="ARBA" id="ARBA00023251"/>
    </source>
</evidence>